<accession>A0A8T4IQU7</accession>
<dbReference type="AlphaFoldDB" id="A0A8T4IQU7"/>
<sequence length="151" mass="16376">MDQAGRPRGDSGTSMALASSDGGEHREPWLEGPESGGVRSEKAAWSRAGEGVGSLRKNIGKSLTELERGQKGLGPGSDTGNVESATAQREVYRSWKRYLGDVDKRCDLLQDRLEKAGGHFYKNDQAIKAAFGRLGDRYEDTSPVGGRHRRG</sequence>
<evidence type="ECO:0000256" key="1">
    <source>
        <dbReference type="SAM" id="MobiDB-lite"/>
    </source>
</evidence>
<evidence type="ECO:0000313" key="3">
    <source>
        <dbReference type="Proteomes" id="UP000675554"/>
    </source>
</evidence>
<keyword evidence="3" id="KW-1185">Reference proteome</keyword>
<dbReference type="EMBL" id="JAGSMN010000073">
    <property type="protein sequence ID" value="MBR7672157.1"/>
    <property type="molecule type" value="Genomic_DNA"/>
</dbReference>
<proteinExistence type="predicted"/>
<protein>
    <submittedName>
        <fullName evidence="2">Uncharacterized protein</fullName>
    </submittedName>
</protein>
<name>A0A8T4IQU7_9ACTN</name>
<organism evidence="2 3">
    <name type="scientific">Streptomyces daliensis</name>
    <dbReference type="NCBI Taxonomy" id="299421"/>
    <lineage>
        <taxon>Bacteria</taxon>
        <taxon>Bacillati</taxon>
        <taxon>Actinomycetota</taxon>
        <taxon>Actinomycetes</taxon>
        <taxon>Kitasatosporales</taxon>
        <taxon>Streptomycetaceae</taxon>
        <taxon>Streptomyces</taxon>
    </lineage>
</organism>
<reference evidence="2" key="1">
    <citation type="submission" date="2021-04" db="EMBL/GenBank/DDBJ databases">
        <title>Sequencing of actinobacteria type strains.</title>
        <authorList>
            <person name="Nguyen G.-S."/>
            <person name="Wentzel A."/>
        </authorList>
    </citation>
    <scope>NUCLEOTIDE SEQUENCE</scope>
    <source>
        <strain evidence="2">DSM 42095</strain>
    </source>
</reference>
<dbReference type="Proteomes" id="UP000675554">
    <property type="component" value="Unassembled WGS sequence"/>
</dbReference>
<gene>
    <name evidence="2" type="ORF">KDA82_03730</name>
</gene>
<feature type="region of interest" description="Disordered" evidence="1">
    <location>
        <begin position="1"/>
        <end position="87"/>
    </location>
</feature>
<comment type="caution">
    <text evidence="2">The sequence shown here is derived from an EMBL/GenBank/DDBJ whole genome shotgun (WGS) entry which is preliminary data.</text>
</comment>
<evidence type="ECO:0000313" key="2">
    <source>
        <dbReference type="EMBL" id="MBR7672157.1"/>
    </source>
</evidence>
<feature type="compositionally biased region" description="Polar residues" evidence="1">
    <location>
        <begin position="78"/>
        <end position="87"/>
    </location>
</feature>